<evidence type="ECO:0008006" key="3">
    <source>
        <dbReference type="Google" id="ProtNLM"/>
    </source>
</evidence>
<gene>
    <name evidence="1" type="ORF">SAMN05421771_1184</name>
</gene>
<protein>
    <recommendedName>
        <fullName evidence="3">DUF3050 domain-containing protein</fullName>
    </recommendedName>
</protein>
<dbReference type="EMBL" id="FOZL01000001">
    <property type="protein sequence ID" value="SFS06247.1"/>
    <property type="molecule type" value="Genomic_DNA"/>
</dbReference>
<evidence type="ECO:0000313" key="1">
    <source>
        <dbReference type="EMBL" id="SFS06247.1"/>
    </source>
</evidence>
<dbReference type="InterPro" id="IPR024423">
    <property type="entry name" value="DUF3050"/>
</dbReference>
<accession>A0A1I6LRY5</accession>
<dbReference type="SUPFAM" id="SSF48613">
    <property type="entry name" value="Heme oxygenase-like"/>
    <property type="match status" value="1"/>
</dbReference>
<dbReference type="Gene3D" id="1.20.910.10">
    <property type="entry name" value="Heme oxygenase-like"/>
    <property type="match status" value="1"/>
</dbReference>
<proteinExistence type="predicted"/>
<dbReference type="RefSeq" id="WP_089837477.1">
    <property type="nucleotide sequence ID" value="NZ_FOZL01000001.1"/>
</dbReference>
<evidence type="ECO:0000313" key="2">
    <source>
        <dbReference type="Proteomes" id="UP000199024"/>
    </source>
</evidence>
<dbReference type="OrthoDB" id="9791270at2"/>
<name>A0A1I6LRY5_9BACT</name>
<dbReference type="InterPro" id="IPR016084">
    <property type="entry name" value="Haem_Oase-like_multi-hlx"/>
</dbReference>
<dbReference type="STRING" id="474950.SAMN05421771_1184"/>
<organism evidence="1 2">
    <name type="scientific">Granulicella pectinivorans</name>
    <dbReference type="NCBI Taxonomy" id="474950"/>
    <lineage>
        <taxon>Bacteria</taxon>
        <taxon>Pseudomonadati</taxon>
        <taxon>Acidobacteriota</taxon>
        <taxon>Terriglobia</taxon>
        <taxon>Terriglobales</taxon>
        <taxon>Acidobacteriaceae</taxon>
        <taxon>Granulicella</taxon>
    </lineage>
</organism>
<sequence length="266" mass="30051">MELVGWNDAQPEPLQELAERLRPLYEQLAQHRLYRSFASIEDLRVFLEAHVFAVWDFMSLLKVLQRGLTCVDVPWVPSTFPVSRRLINEIVLGEESDVYAGRPASHFEIYLMAMKACGASTVAIDALVAGVRRGEEIDGLLAAAPVEAREFVRTTFGFIKSGKLHAVAAAFTFGREDLIPDMFRSFIRDQNDAMEGRLEMLRWYMERHIEVDGDEHGPMALRMIAELCGNDAAKWQEASVAAEEALLARIALWDGVVEGIELRREE</sequence>
<reference evidence="1 2" key="1">
    <citation type="submission" date="2016-10" db="EMBL/GenBank/DDBJ databases">
        <authorList>
            <person name="de Groot N.N."/>
        </authorList>
    </citation>
    <scope>NUCLEOTIDE SEQUENCE [LARGE SCALE GENOMIC DNA]</scope>
    <source>
        <strain evidence="1 2">DSM 21001</strain>
    </source>
</reference>
<dbReference type="Pfam" id="PF11251">
    <property type="entry name" value="DUF3050"/>
    <property type="match status" value="1"/>
</dbReference>
<dbReference type="AlphaFoldDB" id="A0A1I6LRY5"/>
<keyword evidence="2" id="KW-1185">Reference proteome</keyword>
<dbReference type="Proteomes" id="UP000199024">
    <property type="component" value="Unassembled WGS sequence"/>
</dbReference>